<name>A0A2M8L5L7_9BACT</name>
<gene>
    <name evidence="1" type="ORF">COU96_01610</name>
</gene>
<dbReference type="EMBL" id="PFEL01000062">
    <property type="protein sequence ID" value="PJE69092.1"/>
    <property type="molecule type" value="Genomic_DNA"/>
</dbReference>
<protein>
    <submittedName>
        <fullName evidence="1">Uncharacterized protein</fullName>
    </submittedName>
</protein>
<dbReference type="AlphaFoldDB" id="A0A2M8L5L7"/>
<reference evidence="2" key="1">
    <citation type="submission" date="2017-09" db="EMBL/GenBank/DDBJ databases">
        <title>Depth-based differentiation of microbial function through sediment-hosted aquifers and enrichment of novel symbionts in the deep terrestrial subsurface.</title>
        <authorList>
            <person name="Probst A.J."/>
            <person name="Ladd B."/>
            <person name="Jarett J.K."/>
            <person name="Geller-Mcgrath D.E."/>
            <person name="Sieber C.M.K."/>
            <person name="Emerson J.B."/>
            <person name="Anantharaman K."/>
            <person name="Thomas B.C."/>
            <person name="Malmstrom R."/>
            <person name="Stieglmeier M."/>
            <person name="Klingl A."/>
            <person name="Woyke T."/>
            <person name="Ryan C.M."/>
            <person name="Banfield J.F."/>
        </authorList>
    </citation>
    <scope>NUCLEOTIDE SEQUENCE [LARGE SCALE GENOMIC DNA]</scope>
</reference>
<evidence type="ECO:0000313" key="1">
    <source>
        <dbReference type="EMBL" id="PJE69092.1"/>
    </source>
</evidence>
<organism evidence="1 2">
    <name type="scientific">Candidatus Shapirobacteria bacterium CG10_big_fil_rev_8_21_14_0_10_38_14</name>
    <dbReference type="NCBI Taxonomy" id="1974483"/>
    <lineage>
        <taxon>Bacteria</taxon>
        <taxon>Candidatus Shapironibacteriota</taxon>
    </lineage>
</organism>
<dbReference type="Proteomes" id="UP000229500">
    <property type="component" value="Unassembled WGS sequence"/>
</dbReference>
<sequence length="257" mass="29067">MTDTAKIAIRASTQDHLEIEDIKEGITILKDGGACLVLAVNSINFDLLSEKEQEATIYAYASLLNSLTFSIQIVIRSQQKDISAYLKLLKQTAEKTKHQVIKKQILKYHDFVKETVQKNNVLDKKFYLIIPMSALEIGAGKVLTATLSPQKRKLPFDKDYILQRAKINLYPKRDHLIRQLIRLGIKGRQLETKELIKLFFDIYNPTSHGQQIVEAKQYQTPVVQSATPAPVGTGLLPTPPTDTIRDKIDNLVKESIK</sequence>
<comment type="caution">
    <text evidence="1">The sequence shown here is derived from an EMBL/GenBank/DDBJ whole genome shotgun (WGS) entry which is preliminary data.</text>
</comment>
<proteinExistence type="predicted"/>
<accession>A0A2M8L5L7</accession>
<evidence type="ECO:0000313" key="2">
    <source>
        <dbReference type="Proteomes" id="UP000229500"/>
    </source>
</evidence>